<protein>
    <submittedName>
        <fullName evidence="3">RNB domain-containing ribonuclease</fullName>
    </submittedName>
</protein>
<evidence type="ECO:0000259" key="2">
    <source>
        <dbReference type="PROSITE" id="PS50137"/>
    </source>
</evidence>
<dbReference type="Pfam" id="PF00773">
    <property type="entry name" value="RNB"/>
    <property type="match status" value="1"/>
</dbReference>
<organism evidence="3 4">
    <name type="scientific">Sphaerisporangium aureirubrum</name>
    <dbReference type="NCBI Taxonomy" id="1544736"/>
    <lineage>
        <taxon>Bacteria</taxon>
        <taxon>Bacillati</taxon>
        <taxon>Actinomycetota</taxon>
        <taxon>Actinomycetes</taxon>
        <taxon>Streptosporangiales</taxon>
        <taxon>Streptosporangiaceae</taxon>
        <taxon>Sphaerisporangium</taxon>
    </lineage>
</organism>
<dbReference type="RefSeq" id="WP_380748375.1">
    <property type="nucleotide sequence ID" value="NZ_JBHSRF010000007.1"/>
</dbReference>
<sequence>MNAPLMIDREGTVDRDDAIHVQPSSDGGWHLTVHITNVAAALQAGSTWDVQARQRGHTVYGPDWTRSMLPKTLERQLTLSEHQTNVTLAIHLTISGDGTVEQTRITRDMLHYAAAMSYDLVPAALIDSTHPHHTMLRHAASLATTLLERRRSAGALAVYDLIRGWATNDDGQLVKLDALERNSGYLIVQETMIAANAALATWAIEHDVPILFRNHTAAAAAPAAWDLAEDLVVALAADPGVLKATRDRLALIVRPATYEATARGHYALTLPAYTHATSPLRRYADLVTQRQIFAALDGRTPPYTVAELDQVAGELNTAARERREQRGQALKTRAHTAARQAAAASGLADLTPAEFTRVLKRACKEGTYTDALAAEAIRRTHAGQLALVDQHMVLSVAADLRWVAARRTILTRVADEPHLAVSLLAMHSQHHGVAPATFTSTVEGQSPQEVFTVLATMALDNGSAWGSSRRAPVKKLAEQLAAVSLLAVLAGVDDPSADVLAPAVPTPAAAAPPPLPGQNPVSVLNEYGQKGHASGVRWDFKRTGPAHASKFTAWVTATIHGHGELTASGEAGSKAGARERAAAALLEQIHPAARALQTEAGRG</sequence>
<evidence type="ECO:0000313" key="4">
    <source>
        <dbReference type="Proteomes" id="UP001596137"/>
    </source>
</evidence>
<dbReference type="SMART" id="SM00955">
    <property type="entry name" value="RNB"/>
    <property type="match status" value="1"/>
</dbReference>
<dbReference type="Pfam" id="PF00035">
    <property type="entry name" value="dsrm"/>
    <property type="match status" value="1"/>
</dbReference>
<dbReference type="PANTHER" id="PTHR23355">
    <property type="entry name" value="RIBONUCLEASE"/>
    <property type="match status" value="1"/>
</dbReference>
<proteinExistence type="predicted"/>
<reference evidence="4" key="1">
    <citation type="journal article" date="2019" name="Int. J. Syst. Evol. Microbiol.">
        <title>The Global Catalogue of Microorganisms (GCM) 10K type strain sequencing project: providing services to taxonomists for standard genome sequencing and annotation.</title>
        <authorList>
            <consortium name="The Broad Institute Genomics Platform"/>
            <consortium name="The Broad Institute Genome Sequencing Center for Infectious Disease"/>
            <person name="Wu L."/>
            <person name="Ma J."/>
        </authorList>
    </citation>
    <scope>NUCLEOTIDE SEQUENCE [LARGE SCALE GENOMIC DNA]</scope>
    <source>
        <strain evidence="4">JCM 30346</strain>
    </source>
</reference>
<accession>A0ABW1NE84</accession>
<dbReference type="InterPro" id="IPR001900">
    <property type="entry name" value="RNase_II/R"/>
</dbReference>
<gene>
    <name evidence="3" type="ORF">ACFP1K_07490</name>
</gene>
<dbReference type="PROSITE" id="PS01175">
    <property type="entry name" value="RIBONUCLEASE_II"/>
    <property type="match status" value="1"/>
</dbReference>
<dbReference type="PROSITE" id="PS50137">
    <property type="entry name" value="DS_RBD"/>
    <property type="match status" value="1"/>
</dbReference>
<dbReference type="Proteomes" id="UP001596137">
    <property type="component" value="Unassembled WGS sequence"/>
</dbReference>
<dbReference type="InterPro" id="IPR012340">
    <property type="entry name" value="NA-bd_OB-fold"/>
</dbReference>
<keyword evidence="1" id="KW-0694">RNA-binding</keyword>
<evidence type="ECO:0000313" key="3">
    <source>
        <dbReference type="EMBL" id="MFC6080999.1"/>
    </source>
</evidence>
<dbReference type="EMBL" id="JBHSRF010000007">
    <property type="protein sequence ID" value="MFC6080999.1"/>
    <property type="molecule type" value="Genomic_DNA"/>
</dbReference>
<dbReference type="PANTHER" id="PTHR23355:SF9">
    <property type="entry name" value="DIS3-LIKE EXONUCLEASE 2"/>
    <property type="match status" value="1"/>
</dbReference>
<name>A0ABW1NE84_9ACTN</name>
<dbReference type="SUPFAM" id="SSF54768">
    <property type="entry name" value="dsRNA-binding domain-like"/>
    <property type="match status" value="1"/>
</dbReference>
<dbReference type="SMART" id="SM00358">
    <property type="entry name" value="DSRM"/>
    <property type="match status" value="2"/>
</dbReference>
<dbReference type="InterPro" id="IPR014720">
    <property type="entry name" value="dsRBD_dom"/>
</dbReference>
<keyword evidence="4" id="KW-1185">Reference proteome</keyword>
<dbReference type="Gene3D" id="3.30.160.20">
    <property type="match status" value="1"/>
</dbReference>
<evidence type="ECO:0000256" key="1">
    <source>
        <dbReference type="PROSITE-ProRule" id="PRU00266"/>
    </source>
</evidence>
<dbReference type="InterPro" id="IPR022966">
    <property type="entry name" value="RNase_II/R_CS"/>
</dbReference>
<comment type="caution">
    <text evidence="3">The sequence shown here is derived from an EMBL/GenBank/DDBJ whole genome shotgun (WGS) entry which is preliminary data.</text>
</comment>
<dbReference type="SUPFAM" id="SSF50249">
    <property type="entry name" value="Nucleic acid-binding proteins"/>
    <property type="match status" value="1"/>
</dbReference>
<dbReference type="InterPro" id="IPR050180">
    <property type="entry name" value="RNR_Ribonuclease"/>
</dbReference>
<feature type="domain" description="DRBM" evidence="2">
    <location>
        <begin position="519"/>
        <end position="591"/>
    </location>
</feature>